<dbReference type="InterPro" id="IPR005835">
    <property type="entry name" value="NTP_transferase_dom"/>
</dbReference>
<keyword evidence="1 4" id="KW-0808">Transferase</keyword>
<dbReference type="InterPro" id="IPR050065">
    <property type="entry name" value="GlmU-like"/>
</dbReference>
<dbReference type="CDD" id="cd04183">
    <property type="entry name" value="GT2_BcE_like"/>
    <property type="match status" value="1"/>
</dbReference>
<dbReference type="Proteomes" id="UP000490800">
    <property type="component" value="Unassembled WGS sequence"/>
</dbReference>
<dbReference type="GO" id="GO:0016779">
    <property type="term" value="F:nucleotidyltransferase activity"/>
    <property type="evidence" value="ECO:0007669"/>
    <property type="project" value="UniProtKB-KW"/>
</dbReference>
<dbReference type="AlphaFoldDB" id="A0A7X3JY95"/>
<dbReference type="SUPFAM" id="SSF53448">
    <property type="entry name" value="Nucleotide-diphospho-sugar transferases"/>
    <property type="match status" value="1"/>
</dbReference>
<comment type="caution">
    <text evidence="4">The sequence shown here is derived from an EMBL/GenBank/DDBJ whole genome shotgun (WGS) entry which is preliminary data.</text>
</comment>
<dbReference type="Pfam" id="PF00483">
    <property type="entry name" value="NTP_transferase"/>
    <property type="match status" value="1"/>
</dbReference>
<evidence type="ECO:0000313" key="5">
    <source>
        <dbReference type="Proteomes" id="UP000490800"/>
    </source>
</evidence>
<evidence type="ECO:0000313" key="4">
    <source>
        <dbReference type="EMBL" id="MVO98836.1"/>
    </source>
</evidence>
<keyword evidence="5" id="KW-1185">Reference proteome</keyword>
<dbReference type="RefSeq" id="WP_157333345.1">
    <property type="nucleotide sequence ID" value="NZ_RHLK01000002.1"/>
</dbReference>
<proteinExistence type="predicted"/>
<evidence type="ECO:0000259" key="3">
    <source>
        <dbReference type="Pfam" id="PF00483"/>
    </source>
</evidence>
<organism evidence="4 5">
    <name type="scientific">Paenibacillus lutrae</name>
    <dbReference type="NCBI Taxonomy" id="2078573"/>
    <lineage>
        <taxon>Bacteria</taxon>
        <taxon>Bacillati</taxon>
        <taxon>Bacillota</taxon>
        <taxon>Bacilli</taxon>
        <taxon>Bacillales</taxon>
        <taxon>Paenibacillaceae</taxon>
        <taxon>Paenibacillus</taxon>
    </lineage>
</organism>
<dbReference type="PIRSF" id="PIRSF028162">
    <property type="entry name" value="BcbE_prd"/>
    <property type="match status" value="1"/>
</dbReference>
<dbReference type="OrthoDB" id="9788272at2"/>
<keyword evidence="2" id="KW-0548">Nucleotidyltransferase</keyword>
<name>A0A7X3JY95_9BACL</name>
<reference evidence="4 5" key="1">
    <citation type="journal article" date="2019" name="Microorganisms">
        <title>Paenibacillus lutrae sp. nov., A Chitinolytic Species Isolated from A River Otter in Castril Natural Park, Granada, Spain.</title>
        <authorList>
            <person name="Rodriguez M."/>
            <person name="Reina J.C."/>
            <person name="Bejar V."/>
            <person name="Llamas I."/>
        </authorList>
    </citation>
    <scope>NUCLEOTIDE SEQUENCE [LARGE SCALE GENOMIC DNA]</scope>
    <source>
        <strain evidence="4 5">N10</strain>
    </source>
</reference>
<dbReference type="PANTHER" id="PTHR43584:SF8">
    <property type="entry name" value="N-ACETYLMURAMATE ALPHA-1-PHOSPHATE URIDYLYLTRANSFERASE"/>
    <property type="match status" value="1"/>
</dbReference>
<dbReference type="InterPro" id="IPR016873">
    <property type="entry name" value="Caps_polysacc_synth_BcbE_prd"/>
</dbReference>
<accession>A0A7X3JY95</accession>
<dbReference type="PANTHER" id="PTHR43584">
    <property type="entry name" value="NUCLEOTIDYL TRANSFERASE"/>
    <property type="match status" value="1"/>
</dbReference>
<dbReference type="EMBL" id="RHLK01000002">
    <property type="protein sequence ID" value="MVO98836.1"/>
    <property type="molecule type" value="Genomic_DNA"/>
</dbReference>
<gene>
    <name evidence="4" type="ORF">EDM21_04765</name>
</gene>
<dbReference type="Gene3D" id="3.90.550.10">
    <property type="entry name" value="Spore Coat Polysaccharide Biosynthesis Protein SpsA, Chain A"/>
    <property type="match status" value="1"/>
</dbReference>
<sequence>MRNRTQIVIPMAGRGQRFRNAGFHGPKMLLEAAGKPMLYWALDSLKPHFPMEKVIFVCLQEHLEQTRLKSVISAYCKNPVIVPIQSVTGGQAETVLKAQSFIDPDEPLLIYNCDTYMESSIGTTIADQGSKADGIISVFPSYDPAYSYAQIDGRNRVVRVKEKEVISSMATTGLYYFHRSRLFTEFAEEAAARGSGEGELYVAPLYNRLIAQGYTCLADAAHYCCPLGTPEEIRHFEYEQAGRGVQCD</sequence>
<evidence type="ECO:0000256" key="2">
    <source>
        <dbReference type="ARBA" id="ARBA00022695"/>
    </source>
</evidence>
<dbReference type="InterPro" id="IPR029044">
    <property type="entry name" value="Nucleotide-diphossugar_trans"/>
</dbReference>
<evidence type="ECO:0000256" key="1">
    <source>
        <dbReference type="ARBA" id="ARBA00022679"/>
    </source>
</evidence>
<protein>
    <submittedName>
        <fullName evidence="4">NTP transferase domain-containing protein</fullName>
    </submittedName>
</protein>
<feature type="domain" description="Nucleotidyl transferase" evidence="3">
    <location>
        <begin position="11"/>
        <end position="201"/>
    </location>
</feature>